<organism evidence="1 2">
    <name type="scientific">Lentibacillus salinarum</name>
    <dbReference type="NCBI Taxonomy" id="446820"/>
    <lineage>
        <taxon>Bacteria</taxon>
        <taxon>Bacillati</taxon>
        <taxon>Bacillota</taxon>
        <taxon>Bacilli</taxon>
        <taxon>Bacillales</taxon>
        <taxon>Bacillaceae</taxon>
        <taxon>Lentibacillus</taxon>
    </lineage>
</organism>
<sequence length="97" mass="11122">MIDPKTGEIIAGLLTEDRQQFLNTEDVMVSQYAKKKNHFNGNTTIDVDITNGKLTKANCHKVASMAHNGYARTIRPLIPWLMVILSLLWEPTRWKRI</sequence>
<protein>
    <recommendedName>
        <fullName evidence="3">Penicillin-binding protein transpeptidase domain-containing protein</fullName>
    </recommendedName>
</protein>
<evidence type="ECO:0000313" key="2">
    <source>
        <dbReference type="Proteomes" id="UP001597178"/>
    </source>
</evidence>
<dbReference type="Gene3D" id="3.60.70.12">
    <property type="entry name" value="L-amino peptidase D-ALA esterase/amidase"/>
    <property type="match status" value="1"/>
</dbReference>
<evidence type="ECO:0000313" key="1">
    <source>
        <dbReference type="EMBL" id="MFD1363151.1"/>
    </source>
</evidence>
<keyword evidence="2" id="KW-1185">Reference proteome</keyword>
<accession>A0ABW3ZXK0</accession>
<dbReference type="SUPFAM" id="SSF56266">
    <property type="entry name" value="DmpA/ArgJ-like"/>
    <property type="match status" value="1"/>
</dbReference>
<proteinExistence type="predicted"/>
<name>A0ABW3ZXK0_9BACI</name>
<comment type="caution">
    <text evidence="1">The sequence shown here is derived from an EMBL/GenBank/DDBJ whole genome shotgun (WGS) entry which is preliminary data.</text>
</comment>
<evidence type="ECO:0008006" key="3">
    <source>
        <dbReference type="Google" id="ProtNLM"/>
    </source>
</evidence>
<gene>
    <name evidence="1" type="ORF">ACFQ4A_15995</name>
</gene>
<reference evidence="2" key="1">
    <citation type="journal article" date="2019" name="Int. J. Syst. Evol. Microbiol.">
        <title>The Global Catalogue of Microorganisms (GCM) 10K type strain sequencing project: providing services to taxonomists for standard genome sequencing and annotation.</title>
        <authorList>
            <consortium name="The Broad Institute Genomics Platform"/>
            <consortium name="The Broad Institute Genome Sequencing Center for Infectious Disease"/>
            <person name="Wu L."/>
            <person name="Ma J."/>
        </authorList>
    </citation>
    <scope>NUCLEOTIDE SEQUENCE [LARGE SCALE GENOMIC DNA]</scope>
    <source>
        <strain evidence="2">CCUG 54822</strain>
    </source>
</reference>
<dbReference type="EMBL" id="JBHTNH010000029">
    <property type="protein sequence ID" value="MFD1363151.1"/>
    <property type="molecule type" value="Genomic_DNA"/>
</dbReference>
<dbReference type="Proteomes" id="UP001597178">
    <property type="component" value="Unassembled WGS sequence"/>
</dbReference>
<dbReference type="InterPro" id="IPR016117">
    <property type="entry name" value="ArgJ-like_dom_sf"/>
</dbReference>